<protein>
    <recommendedName>
        <fullName evidence="9">Apolipoprotein N-acyltransferase</fullName>
        <shortName evidence="9">ALP N-acyltransferase</shortName>
        <ecNumber evidence="9">2.3.1.269</ecNumber>
    </recommendedName>
</protein>
<evidence type="ECO:0000256" key="6">
    <source>
        <dbReference type="ARBA" id="ARBA00022989"/>
    </source>
</evidence>
<feature type="transmembrane region" description="Helical" evidence="9">
    <location>
        <begin position="28"/>
        <end position="45"/>
    </location>
</feature>
<comment type="subcellular location">
    <subcellularLocation>
        <location evidence="1 9">Cell membrane</location>
        <topology evidence="1 9">Multi-pass membrane protein</topology>
    </subcellularLocation>
</comment>
<evidence type="ECO:0000256" key="5">
    <source>
        <dbReference type="ARBA" id="ARBA00022692"/>
    </source>
</evidence>
<dbReference type="GO" id="GO:0005886">
    <property type="term" value="C:plasma membrane"/>
    <property type="evidence" value="ECO:0007669"/>
    <property type="project" value="UniProtKB-SubCell"/>
</dbReference>
<dbReference type="GO" id="GO:0042158">
    <property type="term" value="P:lipoprotein biosynthetic process"/>
    <property type="evidence" value="ECO:0007669"/>
    <property type="project" value="UniProtKB-UniRule"/>
</dbReference>
<accession>A0A5K7S5D4</accession>
<dbReference type="Pfam" id="PF00795">
    <property type="entry name" value="CN_hydrolase"/>
    <property type="match status" value="1"/>
</dbReference>
<proteinExistence type="inferred from homology"/>
<feature type="transmembrane region" description="Helical" evidence="9">
    <location>
        <begin position="507"/>
        <end position="525"/>
    </location>
</feature>
<dbReference type="InterPro" id="IPR045378">
    <property type="entry name" value="LNT_N"/>
</dbReference>
<evidence type="ECO:0000256" key="3">
    <source>
        <dbReference type="ARBA" id="ARBA00022475"/>
    </source>
</evidence>
<dbReference type="InterPro" id="IPR003010">
    <property type="entry name" value="C-N_Hydrolase"/>
</dbReference>
<dbReference type="HAMAP" id="MF_01148">
    <property type="entry name" value="Lnt"/>
    <property type="match status" value="1"/>
</dbReference>
<dbReference type="RefSeq" id="WP_318349813.1">
    <property type="nucleotide sequence ID" value="NZ_AP018694.1"/>
</dbReference>
<evidence type="ECO:0000256" key="2">
    <source>
        <dbReference type="ARBA" id="ARBA00010065"/>
    </source>
</evidence>
<keyword evidence="12" id="KW-1185">Reference proteome</keyword>
<keyword evidence="8 9" id="KW-0012">Acyltransferase</keyword>
<dbReference type="AlphaFoldDB" id="A0A5K7S5D4"/>
<feature type="transmembrane region" description="Helical" evidence="9">
    <location>
        <begin position="57"/>
        <end position="75"/>
    </location>
</feature>
<dbReference type="NCBIfam" id="TIGR00546">
    <property type="entry name" value="lnt"/>
    <property type="match status" value="1"/>
</dbReference>
<keyword evidence="4 9" id="KW-0808">Transferase</keyword>
<keyword evidence="7 9" id="KW-0472">Membrane</keyword>
<dbReference type="Pfam" id="PF20154">
    <property type="entry name" value="LNT_N"/>
    <property type="match status" value="1"/>
</dbReference>
<evidence type="ECO:0000256" key="1">
    <source>
        <dbReference type="ARBA" id="ARBA00004651"/>
    </source>
</evidence>
<dbReference type="PANTHER" id="PTHR38686">
    <property type="entry name" value="APOLIPOPROTEIN N-ACYLTRANSFERASE"/>
    <property type="match status" value="1"/>
</dbReference>
<keyword evidence="5 9" id="KW-0812">Transmembrane</keyword>
<reference evidence="11" key="1">
    <citation type="journal article" date="2020" name="Int. J. Syst. Evol. Microbiol.">
        <title>Aquipluma nitroreducens gen. nov. sp. nov., a novel facultatively anaerobic bacterium isolated from a freshwater lake.</title>
        <authorList>
            <person name="Watanabe M."/>
            <person name="Kojima H."/>
            <person name="Fukui M."/>
        </authorList>
    </citation>
    <scope>NUCLEOTIDE SEQUENCE</scope>
    <source>
        <strain evidence="11">MeG22</strain>
    </source>
</reference>
<dbReference type="InterPro" id="IPR036526">
    <property type="entry name" value="C-N_Hydrolase_sf"/>
</dbReference>
<evidence type="ECO:0000256" key="7">
    <source>
        <dbReference type="ARBA" id="ARBA00023136"/>
    </source>
</evidence>
<comment type="pathway">
    <text evidence="9">Protein modification; lipoprotein biosynthesis (N-acyl transfer).</text>
</comment>
<dbReference type="KEGG" id="anf:AQPE_0918"/>
<dbReference type="CDD" id="cd07571">
    <property type="entry name" value="ALP_N-acyl_transferase"/>
    <property type="match status" value="1"/>
</dbReference>
<evidence type="ECO:0000256" key="8">
    <source>
        <dbReference type="ARBA" id="ARBA00023315"/>
    </source>
</evidence>
<name>A0A5K7S5D4_9BACT</name>
<evidence type="ECO:0000259" key="10">
    <source>
        <dbReference type="PROSITE" id="PS50263"/>
    </source>
</evidence>
<evidence type="ECO:0000313" key="11">
    <source>
        <dbReference type="EMBL" id="BBE16771.1"/>
    </source>
</evidence>
<comment type="catalytic activity">
    <reaction evidence="9">
        <text>N-terminal S-1,2-diacyl-sn-glyceryl-L-cysteinyl-[lipoprotein] + a glycerophospholipid = N-acyl-S-1,2-diacyl-sn-glyceryl-L-cysteinyl-[lipoprotein] + a 2-acyl-sn-glycero-3-phospholipid + H(+)</text>
        <dbReference type="Rhea" id="RHEA:48228"/>
        <dbReference type="Rhea" id="RHEA-COMP:14681"/>
        <dbReference type="Rhea" id="RHEA-COMP:14684"/>
        <dbReference type="ChEBI" id="CHEBI:15378"/>
        <dbReference type="ChEBI" id="CHEBI:136912"/>
        <dbReference type="ChEBI" id="CHEBI:140656"/>
        <dbReference type="ChEBI" id="CHEBI:140657"/>
        <dbReference type="ChEBI" id="CHEBI:140660"/>
        <dbReference type="EC" id="2.3.1.269"/>
    </reaction>
</comment>
<evidence type="ECO:0000313" key="12">
    <source>
        <dbReference type="Proteomes" id="UP001193389"/>
    </source>
</evidence>
<organism evidence="11 12">
    <name type="scientific">Aquipluma nitroreducens</name>
    <dbReference type="NCBI Taxonomy" id="2010828"/>
    <lineage>
        <taxon>Bacteria</taxon>
        <taxon>Pseudomonadati</taxon>
        <taxon>Bacteroidota</taxon>
        <taxon>Bacteroidia</taxon>
        <taxon>Marinilabiliales</taxon>
        <taxon>Prolixibacteraceae</taxon>
        <taxon>Aquipluma</taxon>
    </lineage>
</organism>
<evidence type="ECO:0000256" key="4">
    <source>
        <dbReference type="ARBA" id="ARBA00022679"/>
    </source>
</evidence>
<dbReference type="Gene3D" id="3.60.110.10">
    <property type="entry name" value="Carbon-nitrogen hydrolase"/>
    <property type="match status" value="1"/>
</dbReference>
<dbReference type="Proteomes" id="UP001193389">
    <property type="component" value="Chromosome"/>
</dbReference>
<dbReference type="PROSITE" id="PS50263">
    <property type="entry name" value="CN_HYDROLASE"/>
    <property type="match status" value="1"/>
</dbReference>
<dbReference type="EC" id="2.3.1.269" evidence="9"/>
<feature type="domain" description="CN hydrolase" evidence="10">
    <location>
        <begin position="225"/>
        <end position="497"/>
    </location>
</feature>
<comment type="similarity">
    <text evidence="2 9">Belongs to the CN hydrolase family. Apolipoprotein N-acyltransferase subfamily.</text>
</comment>
<evidence type="ECO:0000256" key="9">
    <source>
        <dbReference type="HAMAP-Rule" id="MF_01148"/>
    </source>
</evidence>
<keyword evidence="3 9" id="KW-1003">Cell membrane</keyword>
<dbReference type="GO" id="GO:0016410">
    <property type="term" value="F:N-acyltransferase activity"/>
    <property type="evidence" value="ECO:0007669"/>
    <property type="project" value="UniProtKB-UniRule"/>
</dbReference>
<feature type="transmembrane region" description="Helical" evidence="9">
    <location>
        <begin position="188"/>
        <end position="211"/>
    </location>
</feature>
<dbReference type="EMBL" id="AP018694">
    <property type="protein sequence ID" value="BBE16771.1"/>
    <property type="molecule type" value="Genomic_DNA"/>
</dbReference>
<sequence length="540" mass="60847">MRRVQLLFLSAISGILLSFPWIFPGLDWVLLFAFVPLLLVDSLQFKQRKSENLSSSFLFGFVAFLIWNIFSTWWISYVSLLGMLFITSLNSLFMSSVWWLKNKVHQKFGATSGYFSLIVFWIAFEFLNHHGLLPWPWLTLGNGFANTVKIIQWYEFTGVLGGSVWILLSNILIFIAVRNLLDQAHRKFVRSIGLALSAIISPIALSSYSYFNYSEKGVMQNVVALQPNIDPYTQKFVGMSTDDQISKLISLAESKITDSTDLILAPETSWPPLLEDSLAHQSPSLLPLTEIMKRFPDVSFIVGAITQRKFRNGEQISNTARQSDDGKYFFDVFNSAVMIDRTCRVQFNHKNILVAGVEKDPFREYFSFLPDYMLDLGGINGSLASGKEPKVFDLSGTGKIGSVICFESVFGEHVRQLVMNGANYIAVLTNDGWWKDFPGVWQHFGYSKIRAIETRRSVVRSANTGISGCINQRGDVLVQTKIDVCDGVSSRIGMNNSITFYVRHGDYLGWISLFLSGMIGIYFGLPKVGKGQKKSALIRL</sequence>
<dbReference type="InterPro" id="IPR004563">
    <property type="entry name" value="Apolipo_AcylTrfase"/>
</dbReference>
<gene>
    <name evidence="9" type="primary">lnt</name>
    <name evidence="11" type="ORF">AQPE_0918</name>
</gene>
<comment type="function">
    <text evidence="9">Catalyzes the phospholipid dependent N-acylation of the N-terminal cysteine of apolipoprotein, the last step in lipoprotein maturation.</text>
</comment>
<keyword evidence="6 9" id="KW-1133">Transmembrane helix</keyword>
<feature type="transmembrane region" description="Helical" evidence="9">
    <location>
        <begin position="81"/>
        <end position="100"/>
    </location>
</feature>
<dbReference type="SUPFAM" id="SSF56317">
    <property type="entry name" value="Carbon-nitrogen hydrolase"/>
    <property type="match status" value="1"/>
</dbReference>
<feature type="transmembrane region" description="Helical" evidence="9">
    <location>
        <begin position="153"/>
        <end position="176"/>
    </location>
</feature>
<dbReference type="PANTHER" id="PTHR38686:SF1">
    <property type="entry name" value="APOLIPOPROTEIN N-ACYLTRANSFERASE"/>
    <property type="match status" value="1"/>
</dbReference>
<feature type="transmembrane region" description="Helical" evidence="9">
    <location>
        <begin position="112"/>
        <end position="133"/>
    </location>
</feature>
<dbReference type="UniPathway" id="UPA00666"/>